<protein>
    <recommendedName>
        <fullName evidence="2">histidine kinase</fullName>
        <ecNumber evidence="2">2.7.13.3</ecNumber>
    </recommendedName>
</protein>
<dbReference type="Gene3D" id="3.30.565.10">
    <property type="entry name" value="Histidine kinase-like ATPase, C-terminal domain"/>
    <property type="match status" value="1"/>
</dbReference>
<dbReference type="InterPro" id="IPR001789">
    <property type="entry name" value="Sig_transdc_resp-reg_receiver"/>
</dbReference>
<evidence type="ECO:0000256" key="3">
    <source>
        <dbReference type="ARBA" id="ARBA00022553"/>
    </source>
</evidence>
<dbReference type="SMART" id="SM00387">
    <property type="entry name" value="HATPase_c"/>
    <property type="match status" value="1"/>
</dbReference>
<dbReference type="NCBIfam" id="NF041832">
    <property type="entry name" value="near_NosP_CTERM"/>
    <property type="match status" value="1"/>
</dbReference>
<dbReference type="InterPro" id="IPR003594">
    <property type="entry name" value="HATPase_dom"/>
</dbReference>
<dbReference type="SUPFAM" id="SSF55785">
    <property type="entry name" value="PYP-like sensor domain (PAS domain)"/>
    <property type="match status" value="2"/>
</dbReference>
<dbReference type="Gene3D" id="1.10.287.130">
    <property type="match status" value="1"/>
</dbReference>
<dbReference type="EC" id="2.7.13.3" evidence="2"/>
<proteinExistence type="predicted"/>
<dbReference type="GO" id="GO:0000155">
    <property type="term" value="F:phosphorelay sensor kinase activity"/>
    <property type="evidence" value="ECO:0007669"/>
    <property type="project" value="InterPro"/>
</dbReference>
<feature type="region of interest" description="Disordered" evidence="8">
    <location>
        <begin position="1"/>
        <end position="26"/>
    </location>
</feature>
<keyword evidence="3 6" id="KW-0597">Phosphoprotein</keyword>
<comment type="catalytic activity">
    <reaction evidence="1">
        <text>ATP + protein L-histidine = ADP + protein N-phospho-L-histidine.</text>
        <dbReference type="EC" id="2.7.13.3"/>
    </reaction>
</comment>
<dbReference type="InterPro" id="IPR000014">
    <property type="entry name" value="PAS"/>
</dbReference>
<keyword evidence="5 11" id="KW-0418">Kinase</keyword>
<feature type="compositionally biased region" description="Pro residues" evidence="8">
    <location>
        <begin position="1"/>
        <end position="11"/>
    </location>
</feature>
<dbReference type="InterPro" id="IPR036097">
    <property type="entry name" value="HisK_dim/P_sf"/>
</dbReference>
<dbReference type="Proteomes" id="UP000315751">
    <property type="component" value="Unassembled WGS sequence"/>
</dbReference>
<dbReference type="AlphaFoldDB" id="A0A560GT53"/>
<name>A0A560GT53_9PROT</name>
<feature type="domain" description="Response regulatory" evidence="10">
    <location>
        <begin position="806"/>
        <end position="927"/>
    </location>
</feature>
<dbReference type="RefSeq" id="WP_145735165.1">
    <property type="nucleotide sequence ID" value="NZ_VITR01000015.1"/>
</dbReference>
<dbReference type="PANTHER" id="PTHR43047:SF9">
    <property type="entry name" value="HISTIDINE KINASE"/>
    <property type="match status" value="1"/>
</dbReference>
<keyword evidence="12" id="KW-1185">Reference proteome</keyword>
<dbReference type="SMART" id="SM00388">
    <property type="entry name" value="HisKA"/>
    <property type="match status" value="1"/>
</dbReference>
<organism evidence="11 12">
    <name type="scientific">Nitrospirillum amazonense</name>
    <dbReference type="NCBI Taxonomy" id="28077"/>
    <lineage>
        <taxon>Bacteria</taxon>
        <taxon>Pseudomonadati</taxon>
        <taxon>Pseudomonadota</taxon>
        <taxon>Alphaproteobacteria</taxon>
        <taxon>Rhodospirillales</taxon>
        <taxon>Azospirillaceae</taxon>
        <taxon>Nitrospirillum</taxon>
    </lineage>
</organism>
<dbReference type="Gene3D" id="3.40.50.2300">
    <property type="match status" value="1"/>
</dbReference>
<evidence type="ECO:0000256" key="4">
    <source>
        <dbReference type="ARBA" id="ARBA00022679"/>
    </source>
</evidence>
<accession>A0A560GT53</accession>
<dbReference type="InterPro" id="IPR035965">
    <property type="entry name" value="PAS-like_dom_sf"/>
</dbReference>
<dbReference type="SUPFAM" id="SSF55874">
    <property type="entry name" value="ATPase domain of HSP90 chaperone/DNA topoisomerase II/histidine kinase"/>
    <property type="match status" value="1"/>
</dbReference>
<dbReference type="SMART" id="SM00448">
    <property type="entry name" value="REC"/>
    <property type="match status" value="1"/>
</dbReference>
<dbReference type="CDD" id="cd00082">
    <property type="entry name" value="HisKA"/>
    <property type="match status" value="1"/>
</dbReference>
<dbReference type="Pfam" id="PF02518">
    <property type="entry name" value="HATPase_c"/>
    <property type="match status" value="1"/>
</dbReference>
<comment type="caution">
    <text evidence="11">The sequence shown here is derived from an EMBL/GenBank/DDBJ whole genome shotgun (WGS) entry which is preliminary data.</text>
</comment>
<feature type="modified residue" description="4-aspartylphosphate" evidence="6">
    <location>
        <position position="857"/>
    </location>
</feature>
<dbReference type="PANTHER" id="PTHR43047">
    <property type="entry name" value="TWO-COMPONENT HISTIDINE PROTEIN KINASE"/>
    <property type="match status" value="1"/>
</dbReference>
<evidence type="ECO:0000256" key="1">
    <source>
        <dbReference type="ARBA" id="ARBA00000085"/>
    </source>
</evidence>
<dbReference type="CDD" id="cd00130">
    <property type="entry name" value="PAS"/>
    <property type="match status" value="1"/>
</dbReference>
<feature type="coiled-coil region" evidence="7">
    <location>
        <begin position="31"/>
        <end position="110"/>
    </location>
</feature>
<dbReference type="InterPro" id="IPR013656">
    <property type="entry name" value="PAS_4"/>
</dbReference>
<dbReference type="EMBL" id="VITR01000015">
    <property type="protein sequence ID" value="TWB37223.1"/>
    <property type="molecule type" value="Genomic_DNA"/>
</dbReference>
<evidence type="ECO:0000256" key="7">
    <source>
        <dbReference type="SAM" id="Coils"/>
    </source>
</evidence>
<dbReference type="InterPro" id="IPR004358">
    <property type="entry name" value="Sig_transdc_His_kin-like_C"/>
</dbReference>
<dbReference type="PRINTS" id="PR00344">
    <property type="entry name" value="BCTRLSENSOR"/>
</dbReference>
<dbReference type="Pfam" id="PF00072">
    <property type="entry name" value="Response_reg"/>
    <property type="match status" value="1"/>
</dbReference>
<evidence type="ECO:0000259" key="10">
    <source>
        <dbReference type="PROSITE" id="PS50110"/>
    </source>
</evidence>
<dbReference type="PROSITE" id="PS50110">
    <property type="entry name" value="RESPONSE_REGULATORY"/>
    <property type="match status" value="1"/>
</dbReference>
<evidence type="ECO:0000256" key="2">
    <source>
        <dbReference type="ARBA" id="ARBA00012438"/>
    </source>
</evidence>
<gene>
    <name evidence="11" type="ORF">FBZ90_11536</name>
</gene>
<evidence type="ECO:0000256" key="5">
    <source>
        <dbReference type="ARBA" id="ARBA00022777"/>
    </source>
</evidence>
<dbReference type="Pfam" id="PF00512">
    <property type="entry name" value="HisKA"/>
    <property type="match status" value="1"/>
</dbReference>
<dbReference type="SMART" id="SM00091">
    <property type="entry name" value="PAS"/>
    <property type="match status" value="2"/>
</dbReference>
<evidence type="ECO:0000256" key="6">
    <source>
        <dbReference type="PROSITE-ProRule" id="PRU00169"/>
    </source>
</evidence>
<reference evidence="11 12" key="1">
    <citation type="submission" date="2019-06" db="EMBL/GenBank/DDBJ databases">
        <title>Genomic Encyclopedia of Type Strains, Phase IV (KMG-V): Genome sequencing to study the core and pangenomes of soil and plant-associated prokaryotes.</title>
        <authorList>
            <person name="Whitman W."/>
        </authorList>
    </citation>
    <scope>NUCLEOTIDE SEQUENCE [LARGE SCALE GENOMIC DNA]</scope>
    <source>
        <strain evidence="11 12">BR 11622</strain>
    </source>
</reference>
<evidence type="ECO:0000313" key="11">
    <source>
        <dbReference type="EMBL" id="TWB37223.1"/>
    </source>
</evidence>
<dbReference type="InterPro" id="IPR003661">
    <property type="entry name" value="HisK_dim/P_dom"/>
</dbReference>
<dbReference type="OrthoDB" id="9764438at2"/>
<sequence length="929" mass="102767">MIAPTPQPANPLPANQDAEPSPADADAARRIADLEQQVAKLTRINQALMDRVERNVDGQGSAFSLFQTAIGLEDQVRSRTRSLEEALANLERSYQEAATAREQAETARLRLFTAIEAVSGGFALFDAEDRLVLFNQDYLSFWPGMAGDVHPGMSFREMVLLAVQRKSVLDAYRDPDGWVRRRLRQHADCQGPTVHALSDGRWMQINEKRTNDGGVVAIYTDITALKRRETQQWKAAVAKKTTLLQATLDNIFQGVAVYDAELALVAWNNEFVRLLDLSPRCVRRGAVFGDFQRFNDGLQSHGISEPRFLDPQNNPLPLRLEQTWFNGRVLDIERNPMPDGGFVLTFTDITERKRNEEALRDSERRIRLVTDAMPALIAYADADERYQFVNAPYRQWLKRPETAILGRRMRTVLPPEFYGRSRAHIRQALAGETVSFEVELPPTDGPDAGTEPRYAHVTFVPHIGLPNADQSRVILGLFTLMQDVTERRRADAAIKEANETLERRVTERTAALTDLNRQLKQEIAERREMERALQSAKVEAEQANLSKTKFLAAASHDLLQPLNSARLFVSALAELEHTHKNRSLIDNIDVSLEAVEGLLDALLDISKLDAGAVSAEIVDFPIGSLLGPLHTEHQVLAQDRGLDLRYAPSRAVVRSDIRLLRSIVQNFLSNAVRYTQRGGVLLGCRRRGDFLRIEVWDSGPGIPSDQLEEIFKEFHQLHRGPVLGAPVPGGRSAREGRGRSGTRGMGLGLAIVRRVAKVLDVTVETRSVVGRGSVFSVVVPLGATTAAAFTRRLAGQGAAQAMTGTMVLVLDDEPSALMGMQALLSTWGCEAAVASTGEEALEVLDHLPRPPDVLIADFHLGEGHIGPDEVGRLRQAINRATGKAPPAIIITADHTPEVEAQVKQNGYWMLKKPVNPAQLRSLLSSILTG</sequence>
<dbReference type="GO" id="GO:0005886">
    <property type="term" value="C:plasma membrane"/>
    <property type="evidence" value="ECO:0007669"/>
    <property type="project" value="TreeGrafter"/>
</dbReference>
<dbReference type="InterPro" id="IPR036890">
    <property type="entry name" value="HATPase_C_sf"/>
</dbReference>
<dbReference type="SUPFAM" id="SSF52172">
    <property type="entry name" value="CheY-like"/>
    <property type="match status" value="1"/>
</dbReference>
<feature type="domain" description="Histidine kinase" evidence="9">
    <location>
        <begin position="553"/>
        <end position="783"/>
    </location>
</feature>
<dbReference type="InterPro" id="IPR005467">
    <property type="entry name" value="His_kinase_dom"/>
</dbReference>
<dbReference type="Pfam" id="PF12860">
    <property type="entry name" value="PAS_7"/>
    <property type="match status" value="2"/>
</dbReference>
<dbReference type="Gene3D" id="3.30.450.20">
    <property type="entry name" value="PAS domain"/>
    <property type="match status" value="3"/>
</dbReference>
<dbReference type="SUPFAM" id="SSF47384">
    <property type="entry name" value="Homodimeric domain of signal transducing histidine kinase"/>
    <property type="match status" value="1"/>
</dbReference>
<keyword evidence="7" id="KW-0175">Coiled coil</keyword>
<dbReference type="InterPro" id="IPR011006">
    <property type="entry name" value="CheY-like_superfamily"/>
</dbReference>
<feature type="coiled-coil region" evidence="7">
    <location>
        <begin position="498"/>
        <end position="546"/>
    </location>
</feature>
<evidence type="ECO:0000313" key="12">
    <source>
        <dbReference type="Proteomes" id="UP000315751"/>
    </source>
</evidence>
<evidence type="ECO:0000259" key="9">
    <source>
        <dbReference type="PROSITE" id="PS50109"/>
    </source>
</evidence>
<dbReference type="Pfam" id="PF08448">
    <property type="entry name" value="PAS_4"/>
    <property type="match status" value="1"/>
</dbReference>
<evidence type="ECO:0000256" key="8">
    <source>
        <dbReference type="SAM" id="MobiDB-lite"/>
    </source>
</evidence>
<keyword evidence="4" id="KW-0808">Transferase</keyword>
<dbReference type="GO" id="GO:0009927">
    <property type="term" value="F:histidine phosphotransfer kinase activity"/>
    <property type="evidence" value="ECO:0007669"/>
    <property type="project" value="TreeGrafter"/>
</dbReference>
<dbReference type="PROSITE" id="PS50109">
    <property type="entry name" value="HIS_KIN"/>
    <property type="match status" value="1"/>
</dbReference>